<evidence type="ECO:0000256" key="1">
    <source>
        <dbReference type="SAM" id="Phobius"/>
    </source>
</evidence>
<gene>
    <name evidence="2" type="ORF">J2S01_001774</name>
</gene>
<keyword evidence="1" id="KW-1133">Transmembrane helix</keyword>
<name>A0ABT9Y886_9FIRM</name>
<sequence>MRNCFRQNKIVLIFAIVLLALYASFVFFMYTPWYTATQLRFAYQNNNTTLLMRTIDLDSVVSFGYDDVTGDLFTYNSNMPPKIKQIFDQFYKLIKKNVCDGTLTMLDTYLKDDVWHDPTGTSVLKGRELGIDYDELLERSMLRNTSVRKIGSLIKDDNGNYIIPVTVADRYTDTDFVLELQLQKNTEGIWQITKIINYRDYLIHVRDLCNVDIASYIKDTKDRTTEYNRIFQGLQTKFLTMTKTIGSDVSADKRTLIQNFILSEIIPAYKSHEEYLQNVNVPAGALHLHILRLQSNAKTMEAWKYFAAGIGKNSKASLVKAEYSHQSALVLEQKVSDIINKMPALFVPEIP</sequence>
<protein>
    <submittedName>
        <fullName evidence="2">Uncharacterized protein</fullName>
    </submittedName>
</protein>
<evidence type="ECO:0000313" key="3">
    <source>
        <dbReference type="Proteomes" id="UP001239167"/>
    </source>
</evidence>
<dbReference type="EMBL" id="JAUSUE010000012">
    <property type="protein sequence ID" value="MDQ0204052.1"/>
    <property type="molecule type" value="Genomic_DNA"/>
</dbReference>
<accession>A0ABT9Y886</accession>
<keyword evidence="3" id="KW-1185">Reference proteome</keyword>
<keyword evidence="1" id="KW-0472">Membrane</keyword>
<keyword evidence="1" id="KW-0812">Transmembrane</keyword>
<feature type="transmembrane region" description="Helical" evidence="1">
    <location>
        <begin position="12"/>
        <end position="33"/>
    </location>
</feature>
<organism evidence="2 3">
    <name type="scientific">Pectinatus haikarae</name>
    <dbReference type="NCBI Taxonomy" id="349096"/>
    <lineage>
        <taxon>Bacteria</taxon>
        <taxon>Bacillati</taxon>
        <taxon>Bacillota</taxon>
        <taxon>Negativicutes</taxon>
        <taxon>Selenomonadales</taxon>
        <taxon>Selenomonadaceae</taxon>
        <taxon>Pectinatus</taxon>
    </lineage>
</organism>
<dbReference type="RefSeq" id="WP_307224201.1">
    <property type="nucleotide sequence ID" value="NZ_CP116940.1"/>
</dbReference>
<comment type="caution">
    <text evidence="2">The sequence shown here is derived from an EMBL/GenBank/DDBJ whole genome shotgun (WGS) entry which is preliminary data.</text>
</comment>
<proteinExistence type="predicted"/>
<evidence type="ECO:0000313" key="2">
    <source>
        <dbReference type="EMBL" id="MDQ0204052.1"/>
    </source>
</evidence>
<reference evidence="2 3" key="1">
    <citation type="submission" date="2023-07" db="EMBL/GenBank/DDBJ databases">
        <title>Genomic Encyclopedia of Type Strains, Phase IV (KMG-IV): sequencing the most valuable type-strain genomes for metagenomic binning, comparative biology and taxonomic classification.</title>
        <authorList>
            <person name="Goeker M."/>
        </authorList>
    </citation>
    <scope>NUCLEOTIDE SEQUENCE [LARGE SCALE GENOMIC DNA]</scope>
    <source>
        <strain evidence="2 3">DSM 16980</strain>
    </source>
</reference>
<dbReference type="Proteomes" id="UP001239167">
    <property type="component" value="Unassembled WGS sequence"/>
</dbReference>